<feature type="transmembrane region" description="Helical" evidence="1">
    <location>
        <begin position="175"/>
        <end position="194"/>
    </location>
</feature>
<dbReference type="Gene3D" id="1.20.1250.20">
    <property type="entry name" value="MFS general substrate transporter like domains"/>
    <property type="match status" value="2"/>
</dbReference>
<name>A0ABY8BTK5_AFICR</name>
<feature type="transmembrane region" description="Helical" evidence="1">
    <location>
        <begin position="58"/>
        <end position="77"/>
    </location>
</feature>
<feature type="transmembrane region" description="Helical" evidence="1">
    <location>
        <begin position="19"/>
        <end position="38"/>
    </location>
</feature>
<feature type="transmembrane region" description="Helical" evidence="1">
    <location>
        <begin position="215"/>
        <end position="236"/>
    </location>
</feature>
<dbReference type="PANTHER" id="PTHR23537:SF1">
    <property type="entry name" value="SUGAR TRANSPORTER"/>
    <property type="match status" value="1"/>
</dbReference>
<dbReference type="InterPro" id="IPR010645">
    <property type="entry name" value="MFS_4"/>
</dbReference>
<feature type="transmembrane region" description="Helical" evidence="1">
    <location>
        <begin position="335"/>
        <end position="352"/>
    </location>
</feature>
<feature type="transmembrane region" description="Helical" evidence="1">
    <location>
        <begin position="358"/>
        <end position="381"/>
    </location>
</feature>
<dbReference type="RefSeq" id="WP_275248448.1">
    <property type="nucleotide sequence ID" value="NZ_BAABDX010000001.1"/>
</dbReference>
<protein>
    <submittedName>
        <fullName evidence="2">YbfB/YjiJ family MFS transporter</fullName>
    </submittedName>
</protein>
<evidence type="ECO:0000256" key="1">
    <source>
        <dbReference type="SAM" id="Phobius"/>
    </source>
</evidence>
<dbReference type="Pfam" id="PF06779">
    <property type="entry name" value="MFS_4"/>
    <property type="match status" value="1"/>
</dbReference>
<feature type="transmembrane region" description="Helical" evidence="1">
    <location>
        <begin position="248"/>
        <end position="268"/>
    </location>
</feature>
<feature type="transmembrane region" description="Helical" evidence="1">
    <location>
        <begin position="107"/>
        <end position="130"/>
    </location>
</feature>
<proteinExistence type="predicted"/>
<evidence type="ECO:0000313" key="3">
    <source>
        <dbReference type="Proteomes" id="UP001213907"/>
    </source>
</evidence>
<sequence>MSSASVPTASPSMPRAGSIAWIGLAGLAVAMGIGRFAFTPVLPLMQQEGSVGLVEGGWLATANYVGYLAGALICIWWHPRPATAVRWGLLSIAMLTLAMGLTRGFPLWLILRFLAGAGSAFVLVGVSAWAMPRLALAHKETWSGYVFSGVGVGICFAGVLCLVAGVIALGANLTWIGLGVVAALFTLVLWLPLTGDDGHEVLPPKSRPAPLSGEAWLAALCYGAFGYGYIIPATFLPAMARDVITDPVMFGMVWPVFGAAGAISTICAAKFLPHHSARRLWIFGQWVLAAGVVAPVFVVNLYALLFSALCVGSTFMVITMAGIREARRLGGAHPGRLIALYTAAFAVGQILGPPTVSLFGGGLVVPSVIAALVLVVSNLVLGWSAQASGKE</sequence>
<dbReference type="EMBL" id="CP113162">
    <property type="protein sequence ID" value="WEF52931.1"/>
    <property type="molecule type" value="Genomic_DNA"/>
</dbReference>
<feature type="transmembrane region" description="Helical" evidence="1">
    <location>
        <begin position="84"/>
        <end position="101"/>
    </location>
</feature>
<feature type="transmembrane region" description="Helical" evidence="1">
    <location>
        <begin position="280"/>
        <end position="298"/>
    </location>
</feature>
<gene>
    <name evidence="2" type="ORF">AFIC_001442</name>
</gene>
<accession>A0ABY8BTK5</accession>
<evidence type="ECO:0000313" key="2">
    <source>
        <dbReference type="EMBL" id="WEF52931.1"/>
    </source>
</evidence>
<keyword evidence="1" id="KW-1133">Transmembrane helix</keyword>
<keyword evidence="1" id="KW-0472">Membrane</keyword>
<dbReference type="SUPFAM" id="SSF103473">
    <property type="entry name" value="MFS general substrate transporter"/>
    <property type="match status" value="1"/>
</dbReference>
<keyword evidence="3" id="KW-1185">Reference proteome</keyword>
<keyword evidence="1" id="KW-0812">Transmembrane</keyword>
<dbReference type="Proteomes" id="UP001213907">
    <property type="component" value="Chromosome"/>
</dbReference>
<dbReference type="PANTHER" id="PTHR23537">
    <property type="match status" value="1"/>
</dbReference>
<feature type="transmembrane region" description="Helical" evidence="1">
    <location>
        <begin position="142"/>
        <end position="169"/>
    </location>
</feature>
<dbReference type="InterPro" id="IPR036259">
    <property type="entry name" value="MFS_trans_sf"/>
</dbReference>
<reference evidence="2 3" key="1">
    <citation type="submission" date="2022-11" db="EMBL/GenBank/DDBJ databases">
        <authorList>
            <person name="Siebert D."/>
            <person name="Busche T."/>
            <person name="Saydam E."/>
            <person name="Kalinowski J."/>
            <person name="Ruckert C."/>
            <person name="Blombach B."/>
        </authorList>
    </citation>
    <scope>NUCLEOTIDE SEQUENCE [LARGE SCALE GENOMIC DNA]</scope>
    <source>
        <strain evidence="2 3">DSM 1083</strain>
    </source>
</reference>
<organism evidence="2 3">
    <name type="scientific">Afipia carboxydohydrogena</name>
    <name type="common">Pseudomonas carboxydohydrogena</name>
    <dbReference type="NCBI Taxonomy" id="290"/>
    <lineage>
        <taxon>Bacteria</taxon>
        <taxon>Pseudomonadati</taxon>
        <taxon>Pseudomonadota</taxon>
        <taxon>Alphaproteobacteria</taxon>
        <taxon>Hyphomicrobiales</taxon>
        <taxon>Nitrobacteraceae</taxon>
        <taxon>Afipia</taxon>
    </lineage>
</organism>